<evidence type="ECO:0000256" key="1">
    <source>
        <dbReference type="SAM" id="MobiDB-lite"/>
    </source>
</evidence>
<feature type="compositionally biased region" description="Basic and acidic residues" evidence="1">
    <location>
        <begin position="9"/>
        <end position="33"/>
    </location>
</feature>
<comment type="caution">
    <text evidence="2">The sequence shown here is derived from an EMBL/GenBank/DDBJ whole genome shotgun (WGS) entry which is preliminary data.</text>
</comment>
<protein>
    <submittedName>
        <fullName evidence="2">Uncharacterized protein</fullName>
    </submittedName>
</protein>
<evidence type="ECO:0000313" key="2">
    <source>
        <dbReference type="EMBL" id="GAI75579.1"/>
    </source>
</evidence>
<feature type="region of interest" description="Disordered" evidence="1">
    <location>
        <begin position="1"/>
        <end position="42"/>
    </location>
</feature>
<sequence length="42" mass="4597">MSEAITKAGDSENAKNEGDKDRRCHTAKVHPEPSDSPSRTRS</sequence>
<proteinExistence type="predicted"/>
<organism evidence="2">
    <name type="scientific">marine sediment metagenome</name>
    <dbReference type="NCBI Taxonomy" id="412755"/>
    <lineage>
        <taxon>unclassified sequences</taxon>
        <taxon>metagenomes</taxon>
        <taxon>ecological metagenomes</taxon>
    </lineage>
</organism>
<dbReference type="EMBL" id="BARW01010383">
    <property type="protein sequence ID" value="GAI75579.1"/>
    <property type="molecule type" value="Genomic_DNA"/>
</dbReference>
<name>X1T6F0_9ZZZZ</name>
<dbReference type="AlphaFoldDB" id="X1T6F0"/>
<accession>X1T6F0</accession>
<gene>
    <name evidence="2" type="ORF">S12H4_20466</name>
</gene>
<reference evidence="2" key="1">
    <citation type="journal article" date="2014" name="Front. Microbiol.">
        <title>High frequency of phylogenetically diverse reductive dehalogenase-homologous genes in deep subseafloor sedimentary metagenomes.</title>
        <authorList>
            <person name="Kawai M."/>
            <person name="Futagami T."/>
            <person name="Toyoda A."/>
            <person name="Takaki Y."/>
            <person name="Nishi S."/>
            <person name="Hori S."/>
            <person name="Arai W."/>
            <person name="Tsubouchi T."/>
            <person name="Morono Y."/>
            <person name="Uchiyama I."/>
            <person name="Ito T."/>
            <person name="Fujiyama A."/>
            <person name="Inagaki F."/>
            <person name="Takami H."/>
        </authorList>
    </citation>
    <scope>NUCLEOTIDE SEQUENCE</scope>
    <source>
        <strain evidence="2">Expedition CK06-06</strain>
    </source>
</reference>